<keyword evidence="3 4" id="KW-0143">Chaperone</keyword>
<dbReference type="GO" id="GO:0007021">
    <property type="term" value="P:tubulin complex assembly"/>
    <property type="evidence" value="ECO:0007669"/>
    <property type="project" value="TreeGrafter"/>
</dbReference>
<dbReference type="PIRSF" id="PIRSF016396">
    <property type="entry name" value="Prefoldin_subunit_3"/>
    <property type="match status" value="1"/>
</dbReference>
<feature type="coiled-coil region" evidence="5">
    <location>
        <begin position="19"/>
        <end position="65"/>
    </location>
</feature>
<evidence type="ECO:0000256" key="1">
    <source>
        <dbReference type="ARBA" id="ARBA00010048"/>
    </source>
</evidence>
<evidence type="ECO:0000256" key="4">
    <source>
        <dbReference type="PIRNR" id="PIRNR016396"/>
    </source>
</evidence>
<dbReference type="GO" id="GO:0005737">
    <property type="term" value="C:cytoplasm"/>
    <property type="evidence" value="ECO:0007669"/>
    <property type="project" value="TreeGrafter"/>
</dbReference>
<dbReference type="InterPro" id="IPR016655">
    <property type="entry name" value="PFD3"/>
</dbReference>
<dbReference type="GO" id="GO:0006457">
    <property type="term" value="P:protein folding"/>
    <property type="evidence" value="ECO:0007669"/>
    <property type="project" value="UniProtKB-UniRule"/>
</dbReference>
<dbReference type="Proteomes" id="UP000046392">
    <property type="component" value="Unplaced"/>
</dbReference>
<dbReference type="CDD" id="cd23156">
    <property type="entry name" value="Prefoldin_3"/>
    <property type="match status" value="1"/>
</dbReference>
<sequence>MTTVGLTLQERLTKSGIPAAEIIEDVEEYLKKNKDLTAEDAHQKLQNDYRKYKILESEMKALKEKINENLPDYEQAKQVIDFLKMKKASGETLKTTYKLTDEVYQHAEVEDLDSFVLYMGAYVMVEYPLDEGEEFINKNIAAINQRITEIDEELEYILNQITIVEVSTAHFINYMITTKKNKPTTA</sequence>
<dbReference type="InterPro" id="IPR004127">
    <property type="entry name" value="Prefoldin_subunit_alpha"/>
</dbReference>
<dbReference type="Pfam" id="PF02996">
    <property type="entry name" value="Prefoldin"/>
    <property type="match status" value="1"/>
</dbReference>
<dbReference type="STRING" id="174720.A0A0N5BT63"/>
<comment type="function">
    <text evidence="4">Binds specifically to cytosolic chaperonin (c-CPN) and transfers target proteins to it. Binds to nascent polypeptide chain and promotes folding in an environment in which there are many competing pathways for nonnative proteins.</text>
</comment>
<proteinExistence type="inferred from homology"/>
<dbReference type="SUPFAM" id="SSF46579">
    <property type="entry name" value="Prefoldin"/>
    <property type="match status" value="1"/>
</dbReference>
<evidence type="ECO:0000313" key="7">
    <source>
        <dbReference type="WBParaSite" id="SPAL_0000905400.1"/>
    </source>
</evidence>
<evidence type="ECO:0000256" key="2">
    <source>
        <dbReference type="ARBA" id="ARBA00011695"/>
    </source>
</evidence>
<dbReference type="Gene3D" id="1.10.287.370">
    <property type="match status" value="1"/>
</dbReference>
<dbReference type="WBParaSite" id="SPAL_0000905400.1">
    <property type="protein sequence ID" value="SPAL_0000905400.1"/>
    <property type="gene ID" value="SPAL_0000905400"/>
</dbReference>
<dbReference type="GO" id="GO:0016272">
    <property type="term" value="C:prefoldin complex"/>
    <property type="evidence" value="ECO:0007669"/>
    <property type="project" value="UniProtKB-UniRule"/>
</dbReference>
<reference evidence="7" key="1">
    <citation type="submission" date="2017-02" db="UniProtKB">
        <authorList>
            <consortium name="WormBaseParasite"/>
        </authorList>
    </citation>
    <scope>IDENTIFICATION</scope>
</reference>
<dbReference type="AlphaFoldDB" id="A0A0N5BT63"/>
<comment type="similarity">
    <text evidence="1 4">Belongs to the prefoldin subunit alpha family.</text>
</comment>
<name>A0A0N5BT63_STREA</name>
<dbReference type="PANTHER" id="PTHR12409">
    <property type="entry name" value="PREFOLDIN SUBUNIT 3"/>
    <property type="match status" value="1"/>
</dbReference>
<dbReference type="PANTHER" id="PTHR12409:SF0">
    <property type="entry name" value="PREFOLDIN SUBUNIT 3"/>
    <property type="match status" value="1"/>
</dbReference>
<keyword evidence="6" id="KW-1185">Reference proteome</keyword>
<evidence type="ECO:0000256" key="3">
    <source>
        <dbReference type="ARBA" id="ARBA00023186"/>
    </source>
</evidence>
<organism evidence="6 7">
    <name type="scientific">Strongyloides papillosus</name>
    <name type="common">Intestinal threadworm</name>
    <dbReference type="NCBI Taxonomy" id="174720"/>
    <lineage>
        <taxon>Eukaryota</taxon>
        <taxon>Metazoa</taxon>
        <taxon>Ecdysozoa</taxon>
        <taxon>Nematoda</taxon>
        <taxon>Chromadorea</taxon>
        <taxon>Rhabditida</taxon>
        <taxon>Tylenchina</taxon>
        <taxon>Panagrolaimomorpha</taxon>
        <taxon>Strongyloidoidea</taxon>
        <taxon>Strongyloididae</taxon>
        <taxon>Strongyloides</taxon>
    </lineage>
</organism>
<evidence type="ECO:0000256" key="5">
    <source>
        <dbReference type="SAM" id="Coils"/>
    </source>
</evidence>
<accession>A0A0N5BT63</accession>
<protein>
    <recommendedName>
        <fullName evidence="4">Prefoldin subunit 3</fullName>
    </recommendedName>
</protein>
<comment type="subunit">
    <text evidence="2 4">Heterohexamer of two PFD-alpha type and four PFD-beta type subunits.</text>
</comment>
<dbReference type="InterPro" id="IPR009053">
    <property type="entry name" value="Prefoldin"/>
</dbReference>
<dbReference type="GO" id="GO:0007017">
    <property type="term" value="P:microtubule-based process"/>
    <property type="evidence" value="ECO:0007669"/>
    <property type="project" value="TreeGrafter"/>
</dbReference>
<dbReference type="GO" id="GO:0015631">
    <property type="term" value="F:tubulin binding"/>
    <property type="evidence" value="ECO:0007669"/>
    <property type="project" value="TreeGrafter"/>
</dbReference>
<keyword evidence="5" id="KW-0175">Coiled coil</keyword>
<evidence type="ECO:0000313" key="6">
    <source>
        <dbReference type="Proteomes" id="UP000046392"/>
    </source>
</evidence>